<sequence>MFQSCAKIKKLFFMMLLDFQEMNETINLFLLNSVDFTSVEVLCFNQEACTESQINLYECLLKKMRGHLKKLIIKINQHSLVINKRLLSVIECKEMITTLVLKLEEIDSDLIEFLLEFKRVNQLHIEFKEDVLFNETHDELCFLEAMSSNLKEIQFTFSKKTDTSAEYICEYLSKPCFRNLNFISLSSLLMTCDQMESIIRTKNQKKTFKFNQTGQNYTVAFQKRIHDLYPYAKLWGHIGLDKDIPYSEQEEELLKIMKYDQLQKQRVINSNITRQSMLEKNIEREQQLNEI</sequence>
<reference evidence="1" key="1">
    <citation type="submission" date="2019-06" db="EMBL/GenBank/DDBJ databases">
        <authorList>
            <person name="Zheng W."/>
        </authorList>
    </citation>
    <scope>NUCLEOTIDE SEQUENCE</scope>
    <source>
        <strain evidence="1">QDHG01</strain>
    </source>
</reference>
<keyword evidence="2" id="KW-1185">Reference proteome</keyword>
<name>A0A8J8NYE3_HALGN</name>
<gene>
    <name evidence="1" type="ORF">FGO68_gene9648</name>
</gene>
<dbReference type="EMBL" id="RRYP01004830">
    <property type="protein sequence ID" value="TNV82540.1"/>
    <property type="molecule type" value="Genomic_DNA"/>
</dbReference>
<evidence type="ECO:0000313" key="2">
    <source>
        <dbReference type="Proteomes" id="UP000785679"/>
    </source>
</evidence>
<accession>A0A8J8NYE3</accession>
<dbReference type="Proteomes" id="UP000785679">
    <property type="component" value="Unassembled WGS sequence"/>
</dbReference>
<proteinExistence type="predicted"/>
<dbReference type="AlphaFoldDB" id="A0A8J8NYE3"/>
<comment type="caution">
    <text evidence="1">The sequence shown here is derived from an EMBL/GenBank/DDBJ whole genome shotgun (WGS) entry which is preliminary data.</text>
</comment>
<evidence type="ECO:0000313" key="1">
    <source>
        <dbReference type="EMBL" id="TNV82540.1"/>
    </source>
</evidence>
<protein>
    <submittedName>
        <fullName evidence="1">Uncharacterized protein</fullName>
    </submittedName>
</protein>
<organism evidence="1 2">
    <name type="scientific">Halteria grandinella</name>
    <dbReference type="NCBI Taxonomy" id="5974"/>
    <lineage>
        <taxon>Eukaryota</taxon>
        <taxon>Sar</taxon>
        <taxon>Alveolata</taxon>
        <taxon>Ciliophora</taxon>
        <taxon>Intramacronucleata</taxon>
        <taxon>Spirotrichea</taxon>
        <taxon>Stichotrichia</taxon>
        <taxon>Sporadotrichida</taxon>
        <taxon>Halteriidae</taxon>
        <taxon>Halteria</taxon>
    </lineage>
</organism>